<comment type="caution">
    <text evidence="1">The sequence shown here is derived from an EMBL/GenBank/DDBJ whole genome shotgun (WGS) entry which is preliminary data.</text>
</comment>
<sequence length="45" mass="5076">MSICQSTTVDADAEEEVGLEIDLDEPYNISDNLSSTQVEELPRRY</sequence>
<organism evidence="1 2">
    <name type="scientific">Mycena sanguinolenta</name>
    <dbReference type="NCBI Taxonomy" id="230812"/>
    <lineage>
        <taxon>Eukaryota</taxon>
        <taxon>Fungi</taxon>
        <taxon>Dikarya</taxon>
        <taxon>Basidiomycota</taxon>
        <taxon>Agaricomycotina</taxon>
        <taxon>Agaricomycetes</taxon>
        <taxon>Agaricomycetidae</taxon>
        <taxon>Agaricales</taxon>
        <taxon>Marasmiineae</taxon>
        <taxon>Mycenaceae</taxon>
        <taxon>Mycena</taxon>
    </lineage>
</organism>
<evidence type="ECO:0000313" key="2">
    <source>
        <dbReference type="Proteomes" id="UP000623467"/>
    </source>
</evidence>
<dbReference type="AlphaFoldDB" id="A0A8H6XXE4"/>
<gene>
    <name evidence="1" type="ORF">MSAN_01766700</name>
</gene>
<evidence type="ECO:0000313" key="1">
    <source>
        <dbReference type="EMBL" id="KAF7348139.1"/>
    </source>
</evidence>
<keyword evidence="2" id="KW-1185">Reference proteome</keyword>
<protein>
    <submittedName>
        <fullName evidence="1">Uncharacterized protein</fullName>
    </submittedName>
</protein>
<reference evidence="1" key="1">
    <citation type="submission" date="2020-05" db="EMBL/GenBank/DDBJ databases">
        <title>Mycena genomes resolve the evolution of fungal bioluminescence.</title>
        <authorList>
            <person name="Tsai I.J."/>
        </authorList>
    </citation>
    <scope>NUCLEOTIDE SEQUENCE</scope>
    <source>
        <strain evidence="1">160909Yilan</strain>
    </source>
</reference>
<proteinExistence type="predicted"/>
<dbReference type="EMBL" id="JACAZH010000017">
    <property type="protein sequence ID" value="KAF7348139.1"/>
    <property type="molecule type" value="Genomic_DNA"/>
</dbReference>
<dbReference type="Proteomes" id="UP000623467">
    <property type="component" value="Unassembled WGS sequence"/>
</dbReference>
<accession>A0A8H6XXE4</accession>
<name>A0A8H6XXE4_9AGAR</name>